<keyword evidence="3" id="KW-1185">Reference proteome</keyword>
<evidence type="ECO:0000313" key="3">
    <source>
        <dbReference type="Proteomes" id="UP000000492"/>
    </source>
</evidence>
<feature type="domain" description="Amine oxidase" evidence="1">
    <location>
        <begin position="2"/>
        <end position="390"/>
    </location>
</feature>
<dbReference type="Proteomes" id="UP000000492">
    <property type="component" value="Chromosome"/>
</dbReference>
<gene>
    <name evidence="2" type="ordered locus">CRES_1444</name>
</gene>
<sequence length="396" mass="43860">MQSERIDDITIDHGFQLFNSWYPALKEILRPGEYSALGIKTFQPGFQTMTDQGLALIMDPVRAPALVPAFMRSSFDSAFSLRDLLGLQRWISREVPHRSSLELRSLRKNQKIRDAKVSESLDQSGVKRALRKMALDPLVEAFLYDKEGVSSATFAKWLLLSLMRGNLAVPENGMGEISATMARIPGCRFELNSPIESMEIDEGSRGRVKLHIRDAKTDELRIEEYERVVLAVRPKDEHRLVGTPMPKIVGVSSWWFVSDEPIAQRPLFTVDGTGNTRIAGAAELTSAAPNYAPGRHLVACNVVHSSEPLPSDREVQADLGVLMGVDSSSWELVKRQDHPNSKPIIAPTHAIKDSQIRQDIQQRIFLAGTHHATPTLDGAVRSGQLAAKSLLKAEGA</sequence>
<dbReference type="PANTHER" id="PTHR42841">
    <property type="entry name" value="AMINE OXIDASE"/>
    <property type="match status" value="1"/>
</dbReference>
<organism evidence="2 3">
    <name type="scientific">Corynebacterium resistens (strain DSM 45100 / JCM 12819 / GTC 2026 / SICGH 158)</name>
    <dbReference type="NCBI Taxonomy" id="662755"/>
    <lineage>
        <taxon>Bacteria</taxon>
        <taxon>Bacillati</taxon>
        <taxon>Actinomycetota</taxon>
        <taxon>Actinomycetes</taxon>
        <taxon>Mycobacteriales</taxon>
        <taxon>Corynebacteriaceae</taxon>
        <taxon>Corynebacterium</taxon>
    </lineage>
</organism>
<dbReference type="HOGENOM" id="CLU_039679_0_0_11"/>
<dbReference type="GO" id="GO:0016491">
    <property type="term" value="F:oxidoreductase activity"/>
    <property type="evidence" value="ECO:0007669"/>
    <property type="project" value="InterPro"/>
</dbReference>
<evidence type="ECO:0000259" key="1">
    <source>
        <dbReference type="Pfam" id="PF01593"/>
    </source>
</evidence>
<accession>F8DZH9</accession>
<dbReference type="InterPro" id="IPR002937">
    <property type="entry name" value="Amino_oxidase"/>
</dbReference>
<dbReference type="KEGG" id="crd:CRES_1444"/>
<dbReference type="STRING" id="662755.CRES_1444"/>
<name>F8DZH9_CORRG</name>
<reference evidence="2 3" key="1">
    <citation type="journal article" date="2012" name="BMC Genomics">
        <title>Complete genome sequence, lifestyle, and multi-drug resistance of the human pathogen Corynebacterium resistens DSM 45100 isolated from blood samples of a leukemia patient.</title>
        <authorList>
            <person name="Schroder J."/>
            <person name="Maus I."/>
            <person name="Meyer K."/>
            <person name="Wordemann S."/>
            <person name="Blom J."/>
            <person name="Jaenicke S."/>
            <person name="Schneider J."/>
            <person name="Trost E."/>
            <person name="Tauch A."/>
        </authorList>
    </citation>
    <scope>NUCLEOTIDE SEQUENCE [LARGE SCALE GENOMIC DNA]</scope>
    <source>
        <strain evidence="3">DSM 45100 / JCM 12819 / CCUG 50093 / GTC 2026 / SICGH 158</strain>
    </source>
</reference>
<dbReference type="SUPFAM" id="SSF51905">
    <property type="entry name" value="FAD/NAD(P)-binding domain"/>
    <property type="match status" value="1"/>
</dbReference>
<dbReference type="InterPro" id="IPR036188">
    <property type="entry name" value="FAD/NAD-bd_sf"/>
</dbReference>
<evidence type="ECO:0000313" key="2">
    <source>
        <dbReference type="EMBL" id="AEI09798.1"/>
    </source>
</evidence>
<proteinExistence type="predicted"/>
<dbReference type="eggNOG" id="COG1233">
    <property type="taxonomic scope" value="Bacteria"/>
</dbReference>
<dbReference type="AlphaFoldDB" id="F8DZH9"/>
<dbReference type="Pfam" id="PF01593">
    <property type="entry name" value="Amino_oxidase"/>
    <property type="match status" value="1"/>
</dbReference>
<dbReference type="EMBL" id="CP002857">
    <property type="protein sequence ID" value="AEI09798.1"/>
    <property type="molecule type" value="Genomic_DNA"/>
</dbReference>
<protein>
    <submittedName>
        <fullName evidence="2">Amine oxidase</fullName>
    </submittedName>
</protein>